<evidence type="ECO:0000256" key="6">
    <source>
        <dbReference type="ARBA" id="ARBA00023136"/>
    </source>
</evidence>
<evidence type="ECO:0000256" key="2">
    <source>
        <dbReference type="ARBA" id="ARBA00010992"/>
    </source>
</evidence>
<dbReference type="PROSITE" id="PS50850">
    <property type="entry name" value="MFS"/>
    <property type="match status" value="1"/>
</dbReference>
<keyword evidence="6 9" id="KW-0472">Membrane</keyword>
<feature type="transmembrane region" description="Helical" evidence="9">
    <location>
        <begin position="304"/>
        <end position="325"/>
    </location>
</feature>
<dbReference type="Pfam" id="PF00083">
    <property type="entry name" value="Sugar_tr"/>
    <property type="match status" value="1"/>
</dbReference>
<feature type="domain" description="Major facilitator superfamily (MFS) profile" evidence="10">
    <location>
        <begin position="31"/>
        <end position="492"/>
    </location>
</feature>
<evidence type="ECO:0000259" key="10">
    <source>
        <dbReference type="PROSITE" id="PS50850"/>
    </source>
</evidence>
<evidence type="ECO:0000256" key="9">
    <source>
        <dbReference type="SAM" id="Phobius"/>
    </source>
</evidence>
<feature type="region of interest" description="Disordered" evidence="8">
    <location>
        <begin position="519"/>
        <end position="538"/>
    </location>
</feature>
<feature type="transmembrane region" description="Helical" evidence="9">
    <location>
        <begin position="439"/>
        <end position="457"/>
    </location>
</feature>
<feature type="transmembrane region" description="Helical" evidence="9">
    <location>
        <begin position="184"/>
        <end position="205"/>
    </location>
</feature>
<dbReference type="InterPro" id="IPR005829">
    <property type="entry name" value="Sugar_transporter_CS"/>
</dbReference>
<dbReference type="PANTHER" id="PTHR48022">
    <property type="entry name" value="PLASTIDIC GLUCOSE TRANSPORTER 4"/>
    <property type="match status" value="1"/>
</dbReference>
<dbReference type="PANTHER" id="PTHR48022:SF64">
    <property type="entry name" value="MAJOR FACILITATOR SUPERFAMILY (MFS) PROFILE DOMAIN-CONTAINING PROTEIN"/>
    <property type="match status" value="1"/>
</dbReference>
<comment type="subcellular location">
    <subcellularLocation>
        <location evidence="1">Membrane</location>
        <topology evidence="1">Multi-pass membrane protein</topology>
    </subcellularLocation>
</comment>
<evidence type="ECO:0000256" key="7">
    <source>
        <dbReference type="RuleBase" id="RU003346"/>
    </source>
</evidence>
<dbReference type="FunFam" id="1.20.1250.20:FF:000117">
    <property type="entry name" value="MFS hexose transporter"/>
    <property type="match status" value="1"/>
</dbReference>
<feature type="transmembrane region" description="Helical" evidence="9">
    <location>
        <begin position="399"/>
        <end position="418"/>
    </location>
</feature>
<dbReference type="NCBIfam" id="TIGR00879">
    <property type="entry name" value="SP"/>
    <property type="match status" value="1"/>
</dbReference>
<dbReference type="InterPro" id="IPR050360">
    <property type="entry name" value="MFS_Sugar_Transporters"/>
</dbReference>
<accession>A0A0B7K5J4</accession>
<dbReference type="AlphaFoldDB" id="A0A0B7K5J4"/>
<name>A0A0B7K5J4_BIOOC</name>
<evidence type="ECO:0000313" key="11">
    <source>
        <dbReference type="EMBL" id="CEO52469.1"/>
    </source>
</evidence>
<evidence type="ECO:0000256" key="1">
    <source>
        <dbReference type="ARBA" id="ARBA00004141"/>
    </source>
</evidence>
<feature type="transmembrane region" description="Helical" evidence="9">
    <location>
        <begin position="143"/>
        <end position="163"/>
    </location>
</feature>
<protein>
    <recommendedName>
        <fullName evidence="10">Major facilitator superfamily (MFS) profile domain-containing protein</fullName>
    </recommendedName>
</protein>
<keyword evidence="4 9" id="KW-0812">Transmembrane</keyword>
<reference evidence="11" key="1">
    <citation type="submission" date="2015-01" db="EMBL/GenBank/DDBJ databases">
        <authorList>
            <person name="Durling Mikael"/>
        </authorList>
    </citation>
    <scope>NUCLEOTIDE SEQUENCE</scope>
</reference>
<feature type="transmembrane region" description="Helical" evidence="9">
    <location>
        <begin position="469"/>
        <end position="488"/>
    </location>
</feature>
<keyword evidence="5 9" id="KW-1133">Transmembrane helix</keyword>
<feature type="transmembrane region" description="Helical" evidence="9">
    <location>
        <begin position="369"/>
        <end position="387"/>
    </location>
</feature>
<dbReference type="PROSITE" id="PS00216">
    <property type="entry name" value="SUGAR_TRANSPORT_1"/>
    <property type="match status" value="1"/>
</dbReference>
<feature type="transmembrane region" description="Helical" evidence="9">
    <location>
        <begin position="25"/>
        <end position="44"/>
    </location>
</feature>
<sequence length="538" mass="60008">MQAVEDKAVLSVDGEKPFYKNKNLLRLYLQMIPGTLIVSATMGYDGSMMNGIQAVDRWNIYFGYPTGSLLGIMNAILPLGAVFGIPLAAYISDHYGRRWAMTAGDIIMIIGAIIQTSSINSELRLFPLGQSLDFQASTDKRPITVAMFLVSRFVIGFGLTIAGSSAPMLTAELAHPTSRTTITSMYNTLWYVGSIIAAWVTYGTFRINNDWSWRIPALLQMIPSIINIAGVWFLPESPRWLIGNERYDEAKQILIDTHGEGDPNSELVRLEFEEIQAAIQAEMALGKQSWGQLFNSPGNRYRTFLVLCCAYFPQWSGSGLVSYYLAPVLRTIGITSQERITLINGIIQIWNMIVSMIGANLVNRLGRRVIFVSSTSLMLLAMISWTISGSQYTMHGSGAAGSAVLFSLIFFMSAYNFCWNPLSVAYPVEILTFPIRAKGVSLLVGAVKSASFFNQFVNPIGLEKLQWKFYIVYCSWLGLVLAVVFFLFPETKGRTLEEIAVIFDKDFYKTEDVEKTVLEDDKSSEKNGNLTVETKERI</sequence>
<dbReference type="InterPro" id="IPR036259">
    <property type="entry name" value="MFS_trans_sf"/>
</dbReference>
<feature type="transmembrane region" description="Helical" evidence="9">
    <location>
        <begin position="64"/>
        <end position="91"/>
    </location>
</feature>
<organism evidence="11">
    <name type="scientific">Bionectria ochroleuca</name>
    <name type="common">Gliocladium roseum</name>
    <dbReference type="NCBI Taxonomy" id="29856"/>
    <lineage>
        <taxon>Eukaryota</taxon>
        <taxon>Fungi</taxon>
        <taxon>Dikarya</taxon>
        <taxon>Ascomycota</taxon>
        <taxon>Pezizomycotina</taxon>
        <taxon>Sordariomycetes</taxon>
        <taxon>Hypocreomycetidae</taxon>
        <taxon>Hypocreales</taxon>
        <taxon>Bionectriaceae</taxon>
        <taxon>Clonostachys</taxon>
    </lineage>
</organism>
<feature type="transmembrane region" description="Helical" evidence="9">
    <location>
        <begin position="345"/>
        <end position="362"/>
    </location>
</feature>
<keyword evidence="3 7" id="KW-0813">Transport</keyword>
<dbReference type="SUPFAM" id="SSF103473">
    <property type="entry name" value="MFS general substrate transporter"/>
    <property type="match status" value="1"/>
</dbReference>
<evidence type="ECO:0000256" key="8">
    <source>
        <dbReference type="SAM" id="MobiDB-lite"/>
    </source>
</evidence>
<dbReference type="Gene3D" id="1.20.1250.20">
    <property type="entry name" value="MFS general substrate transporter like domains"/>
    <property type="match status" value="1"/>
</dbReference>
<proteinExistence type="inferred from homology"/>
<evidence type="ECO:0000256" key="5">
    <source>
        <dbReference type="ARBA" id="ARBA00022989"/>
    </source>
</evidence>
<dbReference type="InterPro" id="IPR003663">
    <property type="entry name" value="Sugar/inositol_transpt"/>
</dbReference>
<evidence type="ECO:0000256" key="4">
    <source>
        <dbReference type="ARBA" id="ARBA00022692"/>
    </source>
</evidence>
<dbReference type="InterPro" id="IPR020846">
    <property type="entry name" value="MFS_dom"/>
</dbReference>
<dbReference type="InterPro" id="IPR005828">
    <property type="entry name" value="MFS_sugar_transport-like"/>
</dbReference>
<dbReference type="EMBL" id="CDPU01000029">
    <property type="protein sequence ID" value="CEO52469.1"/>
    <property type="molecule type" value="Genomic_DNA"/>
</dbReference>
<evidence type="ECO:0000256" key="3">
    <source>
        <dbReference type="ARBA" id="ARBA00022448"/>
    </source>
</evidence>
<dbReference type="GO" id="GO:0005351">
    <property type="term" value="F:carbohydrate:proton symporter activity"/>
    <property type="evidence" value="ECO:0007669"/>
    <property type="project" value="TreeGrafter"/>
</dbReference>
<comment type="similarity">
    <text evidence="2 7">Belongs to the major facilitator superfamily. Sugar transporter (TC 2.A.1.1) family.</text>
</comment>
<dbReference type="GO" id="GO:0016020">
    <property type="term" value="C:membrane"/>
    <property type="evidence" value="ECO:0007669"/>
    <property type="project" value="UniProtKB-SubCell"/>
</dbReference>
<gene>
    <name evidence="11" type="ORF">BN869_000008527_1</name>
</gene>